<dbReference type="InterPro" id="IPR039421">
    <property type="entry name" value="Type_1_exporter"/>
</dbReference>
<dbReference type="PANTHER" id="PTHR24221">
    <property type="entry name" value="ATP-BINDING CASSETTE SUB-FAMILY B"/>
    <property type="match status" value="1"/>
</dbReference>
<dbReference type="PROSITE" id="PS00211">
    <property type="entry name" value="ABC_TRANSPORTER_1"/>
    <property type="match status" value="1"/>
</dbReference>
<dbReference type="SUPFAM" id="SSF52540">
    <property type="entry name" value="P-loop containing nucleoside triphosphate hydrolases"/>
    <property type="match status" value="1"/>
</dbReference>
<dbReference type="AlphaFoldDB" id="K3WT63"/>
<dbReference type="GO" id="GO:0016887">
    <property type="term" value="F:ATP hydrolysis activity"/>
    <property type="evidence" value="ECO:0007669"/>
    <property type="project" value="InterPro"/>
</dbReference>
<dbReference type="PROSITE" id="PS50893">
    <property type="entry name" value="ABC_TRANSPORTER_2"/>
    <property type="match status" value="1"/>
</dbReference>
<accession>K3WT63</accession>
<keyword evidence="3" id="KW-0812">Transmembrane</keyword>
<dbReference type="Proteomes" id="UP000019132">
    <property type="component" value="Unassembled WGS sequence"/>
</dbReference>
<keyword evidence="10" id="KW-1185">Reference proteome</keyword>
<evidence type="ECO:0000256" key="2">
    <source>
        <dbReference type="ARBA" id="ARBA00007577"/>
    </source>
</evidence>
<proteinExistence type="inferred from homology"/>
<dbReference type="CDD" id="cd03249">
    <property type="entry name" value="ABC_MTABC3_MDL1_MDL2"/>
    <property type="match status" value="1"/>
</dbReference>
<dbReference type="Pfam" id="PF00005">
    <property type="entry name" value="ABC_tran"/>
    <property type="match status" value="1"/>
</dbReference>
<evidence type="ECO:0000256" key="3">
    <source>
        <dbReference type="ARBA" id="ARBA00022692"/>
    </source>
</evidence>
<sequence>YPTRHEVTVLNDYNLVIEAGETVALCGPSGGGKSTIISLIERFYDPLRGDVLLDGHNIKELNLHWLRRQIGLVGQEPTLFLGTIAENIAYGLEEMPDESAIVTAAKMANAHDFITNFPDGYATQVGNKGEKLSGGQKQRIAIARAILKNPAVLLLDEATSALDSESEHVVQRALDMVIATQRRTTIIIAHRLSTIRKANKICVVSGGKIAEQGTHHELL</sequence>
<dbReference type="SMART" id="SM00382">
    <property type="entry name" value="AAA"/>
    <property type="match status" value="1"/>
</dbReference>
<organism evidence="9 10">
    <name type="scientific">Globisporangium ultimum (strain ATCC 200006 / CBS 805.95 / DAOM BR144)</name>
    <name type="common">Pythium ultimum</name>
    <dbReference type="NCBI Taxonomy" id="431595"/>
    <lineage>
        <taxon>Eukaryota</taxon>
        <taxon>Sar</taxon>
        <taxon>Stramenopiles</taxon>
        <taxon>Oomycota</taxon>
        <taxon>Peronosporomycetes</taxon>
        <taxon>Pythiales</taxon>
        <taxon>Pythiaceae</taxon>
        <taxon>Globisporangium</taxon>
    </lineage>
</organism>
<name>K3WT63_GLOUD</name>
<dbReference type="VEuPathDB" id="FungiDB:PYU1_G008141"/>
<protein>
    <recommendedName>
        <fullName evidence="8">ABC transporter domain-containing protein</fullName>
    </recommendedName>
</protein>
<dbReference type="InterPro" id="IPR003593">
    <property type="entry name" value="AAA+_ATPase"/>
</dbReference>
<reference evidence="9" key="3">
    <citation type="submission" date="2015-02" db="UniProtKB">
        <authorList>
            <consortium name="EnsemblProtists"/>
        </authorList>
    </citation>
    <scope>IDENTIFICATION</scope>
    <source>
        <strain evidence="9">DAOM BR144</strain>
    </source>
</reference>
<dbReference type="HOGENOM" id="CLU_000604_1_9_1"/>
<evidence type="ECO:0000256" key="4">
    <source>
        <dbReference type="ARBA" id="ARBA00022741"/>
    </source>
</evidence>
<keyword evidence="7" id="KW-0472">Membrane</keyword>
<dbReference type="GO" id="GO:0005524">
    <property type="term" value="F:ATP binding"/>
    <property type="evidence" value="ECO:0007669"/>
    <property type="project" value="UniProtKB-KW"/>
</dbReference>
<dbReference type="PANTHER" id="PTHR24221:SF620">
    <property type="entry name" value="ABC TRANSMEMBRANE TYPE-1 DOMAIN-CONTAINING PROTEIN"/>
    <property type="match status" value="1"/>
</dbReference>
<evidence type="ECO:0000313" key="9">
    <source>
        <dbReference type="EnsemblProtists" id="PYU1_T008157"/>
    </source>
</evidence>
<dbReference type="GO" id="GO:0042626">
    <property type="term" value="F:ATPase-coupled transmembrane transporter activity"/>
    <property type="evidence" value="ECO:0007669"/>
    <property type="project" value="TreeGrafter"/>
</dbReference>
<dbReference type="STRING" id="431595.K3WT63"/>
<dbReference type="InterPro" id="IPR017871">
    <property type="entry name" value="ABC_transporter-like_CS"/>
</dbReference>
<evidence type="ECO:0000313" key="10">
    <source>
        <dbReference type="Proteomes" id="UP000019132"/>
    </source>
</evidence>
<dbReference type="OMA" id="APIWVRR"/>
<evidence type="ECO:0000256" key="6">
    <source>
        <dbReference type="ARBA" id="ARBA00022989"/>
    </source>
</evidence>
<keyword evidence="5" id="KW-0067">ATP-binding</keyword>
<dbReference type="GO" id="GO:0016020">
    <property type="term" value="C:membrane"/>
    <property type="evidence" value="ECO:0007669"/>
    <property type="project" value="UniProtKB-SubCell"/>
</dbReference>
<dbReference type="InParanoid" id="K3WT63"/>
<dbReference type="eggNOG" id="KOG0055">
    <property type="taxonomic scope" value="Eukaryota"/>
</dbReference>
<feature type="domain" description="ABC transporter" evidence="8">
    <location>
        <begin position="1"/>
        <end position="219"/>
    </location>
</feature>
<keyword evidence="4" id="KW-0547">Nucleotide-binding</keyword>
<dbReference type="FunFam" id="3.40.50.300:FF:000251">
    <property type="entry name" value="ABC transporter B family member 19"/>
    <property type="match status" value="1"/>
</dbReference>
<reference evidence="10" key="2">
    <citation type="submission" date="2010-04" db="EMBL/GenBank/DDBJ databases">
        <authorList>
            <person name="Buell R."/>
            <person name="Hamilton J."/>
            <person name="Hostetler J."/>
        </authorList>
    </citation>
    <scope>NUCLEOTIDE SEQUENCE [LARGE SCALE GENOMIC DNA]</scope>
    <source>
        <strain evidence="10">DAOM:BR144</strain>
    </source>
</reference>
<dbReference type="EnsemblProtists" id="PYU1_T008157">
    <property type="protein sequence ID" value="PYU1_T008157"/>
    <property type="gene ID" value="PYU1_G008141"/>
</dbReference>
<evidence type="ECO:0000256" key="1">
    <source>
        <dbReference type="ARBA" id="ARBA00004141"/>
    </source>
</evidence>
<comment type="subcellular location">
    <subcellularLocation>
        <location evidence="1">Membrane</location>
        <topology evidence="1">Multi-pass membrane protein</topology>
    </subcellularLocation>
</comment>
<dbReference type="InterPro" id="IPR003439">
    <property type="entry name" value="ABC_transporter-like_ATP-bd"/>
</dbReference>
<keyword evidence="6" id="KW-1133">Transmembrane helix</keyword>
<dbReference type="InterPro" id="IPR027417">
    <property type="entry name" value="P-loop_NTPase"/>
</dbReference>
<evidence type="ECO:0000256" key="5">
    <source>
        <dbReference type="ARBA" id="ARBA00022840"/>
    </source>
</evidence>
<evidence type="ECO:0000259" key="8">
    <source>
        <dbReference type="PROSITE" id="PS50893"/>
    </source>
</evidence>
<comment type="similarity">
    <text evidence="2">Belongs to the ABC transporter superfamily. ABCB family. Multidrug resistance exporter (TC 3.A.1.201) subfamily.</text>
</comment>
<dbReference type="Gene3D" id="3.40.50.300">
    <property type="entry name" value="P-loop containing nucleotide triphosphate hydrolases"/>
    <property type="match status" value="1"/>
</dbReference>
<evidence type="ECO:0000256" key="7">
    <source>
        <dbReference type="ARBA" id="ARBA00023136"/>
    </source>
</evidence>
<dbReference type="EMBL" id="GL376619">
    <property type="status" value="NOT_ANNOTATED_CDS"/>
    <property type="molecule type" value="Genomic_DNA"/>
</dbReference>
<reference evidence="10" key="1">
    <citation type="journal article" date="2010" name="Genome Biol.">
        <title>Genome sequence of the necrotrophic plant pathogen Pythium ultimum reveals original pathogenicity mechanisms and effector repertoire.</title>
        <authorList>
            <person name="Levesque C.A."/>
            <person name="Brouwer H."/>
            <person name="Cano L."/>
            <person name="Hamilton J.P."/>
            <person name="Holt C."/>
            <person name="Huitema E."/>
            <person name="Raffaele S."/>
            <person name="Robideau G.P."/>
            <person name="Thines M."/>
            <person name="Win J."/>
            <person name="Zerillo M.M."/>
            <person name="Beakes G.W."/>
            <person name="Boore J.L."/>
            <person name="Busam D."/>
            <person name="Dumas B."/>
            <person name="Ferriera S."/>
            <person name="Fuerstenberg S.I."/>
            <person name="Gachon C.M."/>
            <person name="Gaulin E."/>
            <person name="Govers F."/>
            <person name="Grenville-Briggs L."/>
            <person name="Horner N."/>
            <person name="Hostetler J."/>
            <person name="Jiang R.H."/>
            <person name="Johnson J."/>
            <person name="Krajaejun T."/>
            <person name="Lin H."/>
            <person name="Meijer H.J."/>
            <person name="Moore B."/>
            <person name="Morris P."/>
            <person name="Phuntmart V."/>
            <person name="Puiu D."/>
            <person name="Shetty J."/>
            <person name="Stajich J.E."/>
            <person name="Tripathy S."/>
            <person name="Wawra S."/>
            <person name="van West P."/>
            <person name="Whitty B.R."/>
            <person name="Coutinho P.M."/>
            <person name="Henrissat B."/>
            <person name="Martin F."/>
            <person name="Thomas P.D."/>
            <person name="Tyler B.M."/>
            <person name="De Vries R.P."/>
            <person name="Kamoun S."/>
            <person name="Yandell M."/>
            <person name="Tisserat N."/>
            <person name="Buell C.R."/>
        </authorList>
    </citation>
    <scope>NUCLEOTIDE SEQUENCE</scope>
    <source>
        <strain evidence="10">DAOM:BR144</strain>
    </source>
</reference>